<dbReference type="EMBL" id="VSSQ01067736">
    <property type="protein sequence ID" value="MPN20076.1"/>
    <property type="molecule type" value="Genomic_DNA"/>
</dbReference>
<evidence type="ECO:0000313" key="1">
    <source>
        <dbReference type="EMBL" id="MPN20076.1"/>
    </source>
</evidence>
<sequence length="150" mass="16458">MKLAPFLVSGVDKPTEGSAETKMVCPTLEPDLSANVKGSVGTAGYIRLGYAINGAADSWYFTRYRGLYNYEDGQSMTTGQLNVPAQTLLYTCCWWGDYIWESVSTNTATWKPVHGANVNMAKTDGHVESVVRSTITRDSALWFNLAMSNP</sequence>
<proteinExistence type="predicted"/>
<reference evidence="1" key="1">
    <citation type="submission" date="2019-08" db="EMBL/GenBank/DDBJ databases">
        <authorList>
            <person name="Kucharzyk K."/>
            <person name="Murdoch R.W."/>
            <person name="Higgins S."/>
            <person name="Loffler F."/>
        </authorList>
    </citation>
    <scope>NUCLEOTIDE SEQUENCE</scope>
</reference>
<comment type="caution">
    <text evidence="1">The sequence shown here is derived from an EMBL/GenBank/DDBJ whole genome shotgun (WGS) entry which is preliminary data.</text>
</comment>
<accession>A0A645G1N4</accession>
<gene>
    <name evidence="1" type="ORF">SDC9_167452</name>
</gene>
<protein>
    <submittedName>
        <fullName evidence="1">Uncharacterized protein</fullName>
    </submittedName>
</protein>
<name>A0A645G1N4_9ZZZZ</name>
<dbReference type="AlphaFoldDB" id="A0A645G1N4"/>
<organism evidence="1">
    <name type="scientific">bioreactor metagenome</name>
    <dbReference type="NCBI Taxonomy" id="1076179"/>
    <lineage>
        <taxon>unclassified sequences</taxon>
        <taxon>metagenomes</taxon>
        <taxon>ecological metagenomes</taxon>
    </lineage>
</organism>